<reference evidence="1 2" key="1">
    <citation type="submission" date="2019-07" db="EMBL/GenBank/DDBJ databases">
        <title>Lentzea xizangensis sp. nov., isolated from Qinghai-Tibetan Plateau Soils.</title>
        <authorList>
            <person name="Huang J."/>
        </authorList>
    </citation>
    <scope>NUCLEOTIDE SEQUENCE [LARGE SCALE GENOMIC DNA]</scope>
    <source>
        <strain evidence="1 2">FXJ1.1311</strain>
    </source>
</reference>
<organism evidence="1 2">
    <name type="scientific">Lentzea tibetensis</name>
    <dbReference type="NCBI Taxonomy" id="2591470"/>
    <lineage>
        <taxon>Bacteria</taxon>
        <taxon>Bacillati</taxon>
        <taxon>Actinomycetota</taxon>
        <taxon>Actinomycetes</taxon>
        <taxon>Pseudonocardiales</taxon>
        <taxon>Pseudonocardiaceae</taxon>
        <taxon>Lentzea</taxon>
    </lineage>
</organism>
<dbReference type="RefSeq" id="WP_146350744.1">
    <property type="nucleotide sequence ID" value="NZ_VOBR01000005.1"/>
</dbReference>
<dbReference type="InterPro" id="IPR006764">
    <property type="entry name" value="SAM_dep_MeTrfase_SAV2177_type"/>
</dbReference>
<dbReference type="SUPFAM" id="SSF53335">
    <property type="entry name" value="S-adenosyl-L-methionine-dependent methyltransferases"/>
    <property type="match status" value="1"/>
</dbReference>
<accession>A0A563EYS9</accession>
<dbReference type="Pfam" id="PF04672">
    <property type="entry name" value="Methyltransf_19"/>
    <property type="match status" value="1"/>
</dbReference>
<dbReference type="InterPro" id="IPR029063">
    <property type="entry name" value="SAM-dependent_MTases_sf"/>
</dbReference>
<keyword evidence="2" id="KW-1185">Reference proteome</keyword>
<protein>
    <recommendedName>
        <fullName evidence="3">S-adenosyl methyltransferase</fullName>
    </recommendedName>
</protein>
<dbReference type="Gene3D" id="3.40.50.150">
    <property type="entry name" value="Vaccinia Virus protein VP39"/>
    <property type="match status" value="1"/>
</dbReference>
<dbReference type="AlphaFoldDB" id="A0A563EYS9"/>
<name>A0A563EYS9_9PSEU</name>
<evidence type="ECO:0000313" key="2">
    <source>
        <dbReference type="Proteomes" id="UP000316639"/>
    </source>
</evidence>
<gene>
    <name evidence="1" type="ORF">FKR81_10335</name>
</gene>
<dbReference type="CDD" id="cd02440">
    <property type="entry name" value="AdoMet_MTases"/>
    <property type="match status" value="1"/>
</dbReference>
<evidence type="ECO:0000313" key="1">
    <source>
        <dbReference type="EMBL" id="TWP52688.1"/>
    </source>
</evidence>
<dbReference type="PIRSF" id="PIRSF017393">
    <property type="entry name" value="MTase_SAV2177"/>
    <property type="match status" value="1"/>
</dbReference>
<evidence type="ECO:0008006" key="3">
    <source>
        <dbReference type="Google" id="ProtNLM"/>
    </source>
</evidence>
<sequence>MSHDRSWVPPEVDTTVPSPARVYDYWLGGGHNFHPDRALAEKIIQLMPGIRDAARLNRSFLRRAALFMVESGVRQFLDIGAGIPTVGNLHEIVQDAAPECRVVYVDKDPVAVAHGELLLAGNDRTAALRADLRDLDDIFESEQVKAQIDLDRPVGLFMLLLLHFVPDEWDPAAILAKYRDRLPPGSILALSHVAAEAKPAGMDEAVQTYNQKSAQNQAYLRTRDEVLRFFDGFELVEPGLVGCPAWRPEGQGDFSANAEINAVPWCGVGIKLSA</sequence>
<dbReference type="EMBL" id="VOBR01000005">
    <property type="protein sequence ID" value="TWP52688.1"/>
    <property type="molecule type" value="Genomic_DNA"/>
</dbReference>
<proteinExistence type="predicted"/>
<comment type="caution">
    <text evidence="1">The sequence shown here is derived from an EMBL/GenBank/DDBJ whole genome shotgun (WGS) entry which is preliminary data.</text>
</comment>
<dbReference type="Proteomes" id="UP000316639">
    <property type="component" value="Unassembled WGS sequence"/>
</dbReference>
<dbReference type="OrthoDB" id="3516042at2"/>